<name>A0A930FZX6_9RHOO</name>
<dbReference type="Proteomes" id="UP000718593">
    <property type="component" value="Unassembled WGS sequence"/>
</dbReference>
<dbReference type="AlphaFoldDB" id="A0A930FZX6"/>
<accession>A0A930FZX6</accession>
<organism evidence="1 2">
    <name type="scientific">Dechloromonas agitata</name>
    <dbReference type="NCBI Taxonomy" id="73030"/>
    <lineage>
        <taxon>Bacteria</taxon>
        <taxon>Pseudomonadati</taxon>
        <taxon>Pseudomonadota</taxon>
        <taxon>Betaproteobacteria</taxon>
        <taxon>Rhodocyclales</taxon>
        <taxon>Azonexaceae</taxon>
        <taxon>Dechloromonas</taxon>
    </lineage>
</organism>
<evidence type="ECO:0000313" key="1">
    <source>
        <dbReference type="EMBL" id="MBF1165315.1"/>
    </source>
</evidence>
<gene>
    <name evidence="1" type="ORF">HXL68_09750</name>
</gene>
<evidence type="ECO:0000313" key="2">
    <source>
        <dbReference type="Proteomes" id="UP000718593"/>
    </source>
</evidence>
<reference evidence="1" key="1">
    <citation type="submission" date="2020-04" db="EMBL/GenBank/DDBJ databases">
        <title>Deep metagenomics examines the oral microbiome during advanced dental caries in children, revealing novel taxa and co-occurrences with host molecules.</title>
        <authorList>
            <person name="Baker J.L."/>
            <person name="Morton J.T."/>
            <person name="Dinis M."/>
            <person name="Alvarez R."/>
            <person name="Tran N.C."/>
            <person name="Knight R."/>
            <person name="Edlund A."/>
        </authorList>
    </citation>
    <scope>NUCLEOTIDE SEQUENCE</scope>
    <source>
        <strain evidence="1">JCVI_32_bin.24</strain>
    </source>
</reference>
<dbReference type="EMBL" id="JABZMI010000183">
    <property type="protein sequence ID" value="MBF1165315.1"/>
    <property type="molecule type" value="Genomic_DNA"/>
</dbReference>
<comment type="caution">
    <text evidence="1">The sequence shown here is derived from an EMBL/GenBank/DDBJ whole genome shotgun (WGS) entry which is preliminary data.</text>
</comment>
<protein>
    <submittedName>
        <fullName evidence="1">Uncharacterized protein</fullName>
    </submittedName>
</protein>
<sequence length="83" mass="9417">MADKTINESDRPFIVGYGSHGFTMLGMAGSFHGQGMTGSDRRQYDGITRVEPFDSRKPAHRQFIVFRDYALRRMACGRRSGQQ</sequence>
<proteinExistence type="predicted"/>